<dbReference type="VEuPathDB" id="FungiDB:JI435_401930"/>
<gene>
    <name evidence="1" type="ORF">JI435_401930</name>
</gene>
<evidence type="ECO:0000313" key="2">
    <source>
        <dbReference type="Proteomes" id="UP000663193"/>
    </source>
</evidence>
<dbReference type="Proteomes" id="UP000663193">
    <property type="component" value="Chromosome 2"/>
</dbReference>
<organism evidence="1 2">
    <name type="scientific">Phaeosphaeria nodorum (strain SN15 / ATCC MYA-4574 / FGSC 10173)</name>
    <name type="common">Glume blotch fungus</name>
    <name type="synonym">Parastagonospora nodorum</name>
    <dbReference type="NCBI Taxonomy" id="321614"/>
    <lineage>
        <taxon>Eukaryota</taxon>
        <taxon>Fungi</taxon>
        <taxon>Dikarya</taxon>
        <taxon>Ascomycota</taxon>
        <taxon>Pezizomycotina</taxon>
        <taxon>Dothideomycetes</taxon>
        <taxon>Pleosporomycetidae</taxon>
        <taxon>Pleosporales</taxon>
        <taxon>Pleosporineae</taxon>
        <taxon>Phaeosphaeriaceae</taxon>
        <taxon>Parastagonospora</taxon>
    </lineage>
</organism>
<protein>
    <submittedName>
        <fullName evidence="1">Uncharacterized protein</fullName>
    </submittedName>
</protein>
<accession>A0A7U2EW67</accession>
<dbReference type="AlphaFoldDB" id="A0A7U2EW67"/>
<proteinExistence type="predicted"/>
<sequence>MQHTPSPSSAADLPLLGACLKANSVLPTIVRVEGFLQWTSFGVSAFYSSCLTSALFQPLTVLSRLPQHFNTRYTRLRASARQFRFGDPKLPTLCKHRTGYTRRRTTHLSLASGRIEAASLDIISADFSTPTHRLPS</sequence>
<name>A0A7U2EW67_PHANO</name>
<dbReference type="EMBL" id="CP069024">
    <property type="protein sequence ID" value="QRC92104.1"/>
    <property type="molecule type" value="Genomic_DNA"/>
</dbReference>
<evidence type="ECO:0000313" key="1">
    <source>
        <dbReference type="EMBL" id="QRC92104.1"/>
    </source>
</evidence>
<keyword evidence="2" id="KW-1185">Reference proteome</keyword>
<reference evidence="2" key="1">
    <citation type="journal article" date="2021" name="BMC Genomics">
        <title>Chromosome-level genome assembly and manually-curated proteome of model necrotroph Parastagonospora nodorum Sn15 reveals a genome-wide trove of candidate effector homologs, and redundancy of virulence-related functions within an accessory chromosome.</title>
        <authorList>
            <person name="Bertazzoni S."/>
            <person name="Jones D.A.B."/>
            <person name="Phan H.T."/>
            <person name="Tan K.-C."/>
            <person name="Hane J.K."/>
        </authorList>
    </citation>
    <scope>NUCLEOTIDE SEQUENCE [LARGE SCALE GENOMIC DNA]</scope>
    <source>
        <strain evidence="2">SN15 / ATCC MYA-4574 / FGSC 10173)</strain>
    </source>
</reference>